<accession>A0AC34F6Q7</accession>
<dbReference type="WBParaSite" id="ES5_v2.g12806.t1">
    <property type="protein sequence ID" value="ES5_v2.g12806.t1"/>
    <property type="gene ID" value="ES5_v2.g12806"/>
</dbReference>
<reference evidence="2" key="1">
    <citation type="submission" date="2022-11" db="UniProtKB">
        <authorList>
            <consortium name="WormBaseParasite"/>
        </authorList>
    </citation>
    <scope>IDENTIFICATION</scope>
</reference>
<name>A0AC34F6Q7_9BILA</name>
<sequence>MKSYSILLIYQVFTTYAFDVLTLTVQPVLLLPYAAAYVNGYWQYGEFGNCIIFLLFCLNVTALVHAFIMQLLFRLASLCHGNERLHKYTNLKTLFKLMIPVLFLFLGVITLGFVIDRPEGELFRQTLISENPFFKELFQRHLFAMGYHPKFSNGIKGVFIVFIGFAVCTTPFNIYLIPAFYRKLREFKKGLSEKNQKLHIMLLKALLAQGIALFLCVYLPLIVLSSAFVFPYKAASYLSSYSVFVVMQHTLFDILVQFWFIRPYRNYILRNIRTPKVNPVSSTNENNNVVETPRAVHRAST</sequence>
<protein>
    <submittedName>
        <fullName evidence="2">Uncharacterized protein</fullName>
    </submittedName>
</protein>
<evidence type="ECO:0000313" key="2">
    <source>
        <dbReference type="WBParaSite" id="ES5_v2.g12806.t1"/>
    </source>
</evidence>
<organism evidence="1 2">
    <name type="scientific">Panagrolaimus sp. ES5</name>
    <dbReference type="NCBI Taxonomy" id="591445"/>
    <lineage>
        <taxon>Eukaryota</taxon>
        <taxon>Metazoa</taxon>
        <taxon>Ecdysozoa</taxon>
        <taxon>Nematoda</taxon>
        <taxon>Chromadorea</taxon>
        <taxon>Rhabditida</taxon>
        <taxon>Tylenchina</taxon>
        <taxon>Panagrolaimomorpha</taxon>
        <taxon>Panagrolaimoidea</taxon>
        <taxon>Panagrolaimidae</taxon>
        <taxon>Panagrolaimus</taxon>
    </lineage>
</organism>
<proteinExistence type="predicted"/>
<dbReference type="Proteomes" id="UP000887579">
    <property type="component" value="Unplaced"/>
</dbReference>
<evidence type="ECO:0000313" key="1">
    <source>
        <dbReference type="Proteomes" id="UP000887579"/>
    </source>
</evidence>